<feature type="transmembrane region" description="Helical" evidence="8">
    <location>
        <begin position="101"/>
        <end position="120"/>
    </location>
</feature>
<evidence type="ECO:0000256" key="3">
    <source>
        <dbReference type="ARBA" id="ARBA00022448"/>
    </source>
</evidence>
<dbReference type="InterPro" id="IPR050495">
    <property type="entry name" value="ATG22/LtaA_families"/>
</dbReference>
<dbReference type="Proteomes" id="UP001162640">
    <property type="component" value="Unassembled WGS sequence"/>
</dbReference>
<organism evidence="9 10">
    <name type="scientific">Triparma laevis f. inornata</name>
    <dbReference type="NCBI Taxonomy" id="1714386"/>
    <lineage>
        <taxon>Eukaryota</taxon>
        <taxon>Sar</taxon>
        <taxon>Stramenopiles</taxon>
        <taxon>Ochrophyta</taxon>
        <taxon>Bolidophyceae</taxon>
        <taxon>Parmales</taxon>
        <taxon>Triparmaceae</taxon>
        <taxon>Triparma</taxon>
    </lineage>
</organism>
<feature type="transmembrane region" description="Helical" evidence="8">
    <location>
        <begin position="346"/>
        <end position="365"/>
    </location>
</feature>
<evidence type="ECO:0000256" key="2">
    <source>
        <dbReference type="ARBA" id="ARBA00006978"/>
    </source>
</evidence>
<keyword evidence="4 8" id="KW-0812">Transmembrane</keyword>
<gene>
    <name evidence="9" type="ORF">TL16_g00165</name>
</gene>
<evidence type="ECO:0000313" key="9">
    <source>
        <dbReference type="EMBL" id="GMH47846.1"/>
    </source>
</evidence>
<feature type="transmembrane region" description="Helical" evidence="8">
    <location>
        <begin position="436"/>
        <end position="458"/>
    </location>
</feature>
<dbReference type="EMBL" id="BLQM01000002">
    <property type="protein sequence ID" value="GMH47846.1"/>
    <property type="molecule type" value="Genomic_DNA"/>
</dbReference>
<dbReference type="InterPro" id="IPR024671">
    <property type="entry name" value="Atg22-like"/>
</dbReference>
<dbReference type="Pfam" id="PF11700">
    <property type="entry name" value="ATG22"/>
    <property type="match status" value="1"/>
</dbReference>
<name>A0A9W6Z8W3_9STRA</name>
<proteinExistence type="inferred from homology"/>
<evidence type="ECO:0000256" key="1">
    <source>
        <dbReference type="ARBA" id="ARBA00004127"/>
    </source>
</evidence>
<feature type="transmembrane region" description="Helical" evidence="8">
    <location>
        <begin position="371"/>
        <end position="389"/>
    </location>
</feature>
<evidence type="ECO:0000256" key="4">
    <source>
        <dbReference type="ARBA" id="ARBA00022692"/>
    </source>
</evidence>
<evidence type="ECO:0000256" key="8">
    <source>
        <dbReference type="SAM" id="Phobius"/>
    </source>
</evidence>
<feature type="region of interest" description="Disordered" evidence="7">
    <location>
        <begin position="476"/>
        <end position="500"/>
    </location>
</feature>
<evidence type="ECO:0000313" key="10">
    <source>
        <dbReference type="Proteomes" id="UP001162640"/>
    </source>
</evidence>
<comment type="subcellular location">
    <subcellularLocation>
        <location evidence="1">Endomembrane system</location>
        <topology evidence="1">Multi-pass membrane protein</topology>
    </subcellularLocation>
</comment>
<dbReference type="GO" id="GO:0012505">
    <property type="term" value="C:endomembrane system"/>
    <property type="evidence" value="ECO:0007669"/>
    <property type="project" value="UniProtKB-SubCell"/>
</dbReference>
<evidence type="ECO:0000256" key="5">
    <source>
        <dbReference type="ARBA" id="ARBA00022989"/>
    </source>
</evidence>
<reference evidence="10" key="1">
    <citation type="journal article" date="2023" name="Commun. Biol.">
        <title>Genome analysis of Parmales, the sister group of diatoms, reveals the evolutionary specialization of diatoms from phago-mixotrophs to photoautotrophs.</title>
        <authorList>
            <person name="Ban H."/>
            <person name="Sato S."/>
            <person name="Yoshikawa S."/>
            <person name="Yamada K."/>
            <person name="Nakamura Y."/>
            <person name="Ichinomiya M."/>
            <person name="Sato N."/>
            <person name="Blanc-Mathieu R."/>
            <person name="Endo H."/>
            <person name="Kuwata A."/>
            <person name="Ogata H."/>
        </authorList>
    </citation>
    <scope>NUCLEOTIDE SEQUENCE [LARGE SCALE GENOMIC DNA]</scope>
</reference>
<feature type="transmembrane region" description="Helical" evidence="8">
    <location>
        <begin position="225"/>
        <end position="242"/>
    </location>
</feature>
<dbReference type="Gene3D" id="1.20.1250.20">
    <property type="entry name" value="MFS general substrate transporter like domains"/>
    <property type="match status" value="1"/>
</dbReference>
<dbReference type="AlphaFoldDB" id="A0A9W6Z8W3"/>
<comment type="similarity">
    <text evidence="2">Belongs to the ATG22 family.</text>
</comment>
<dbReference type="InterPro" id="IPR036259">
    <property type="entry name" value="MFS_trans_sf"/>
</dbReference>
<protein>
    <submittedName>
        <fullName evidence="9">Uncharacterized protein</fullName>
    </submittedName>
</protein>
<feature type="transmembrane region" description="Helical" evidence="8">
    <location>
        <begin position="195"/>
        <end position="219"/>
    </location>
</feature>
<keyword evidence="3" id="KW-0813">Transport</keyword>
<feature type="transmembrane region" description="Helical" evidence="8">
    <location>
        <begin position="409"/>
        <end position="430"/>
    </location>
</feature>
<evidence type="ECO:0000256" key="6">
    <source>
        <dbReference type="ARBA" id="ARBA00023136"/>
    </source>
</evidence>
<keyword evidence="5 8" id="KW-1133">Transmembrane helix</keyword>
<dbReference type="SUPFAM" id="SSF103473">
    <property type="entry name" value="MFS general substrate transporter"/>
    <property type="match status" value="1"/>
</dbReference>
<evidence type="ECO:0000256" key="7">
    <source>
        <dbReference type="SAM" id="MobiDB-lite"/>
    </source>
</evidence>
<feature type="transmembrane region" description="Helical" evidence="8">
    <location>
        <begin position="127"/>
        <end position="144"/>
    </location>
</feature>
<feature type="transmembrane region" description="Helical" evidence="8">
    <location>
        <begin position="317"/>
        <end position="334"/>
    </location>
</feature>
<dbReference type="PANTHER" id="PTHR23519:SF1">
    <property type="entry name" value="AUTOPHAGY-RELATED PROTEIN 22"/>
    <property type="match status" value="1"/>
</dbReference>
<sequence>MGLREVLGLELAKKNPECRAVLFDAAARAQLFISILSLGTALLQYANIEAGCTAVKGSEIAWNETEGRLQTDEEADAVDKDCEGKVFGGLSPSSTLTTMSSIANVIIALTLPTCGAIIDYSSLRKKVVLYSFYGLWVGNFIQIFTSESTWMISVVVQAALCSVCYMFHQASILSYLSEVVDDEEGLKHINASLRVWELGFMLAFTILAFILSKIMGFGVLSQATLAQALACLGSIPFFWIVIKDLGEREAKQECPKEQSLFIAGFTKILKTYRYLSADFPECRKMLIAAMFFESGNANIVNASIVLITNVLEVENPTMILLLIMVVTVPGAAMAPTAQKLLGLKFSMILVLSINILASLLIIFWINSPKSAKYVFVLGLLYGIGIGSSYPIQRTLFLALAPYGQEAEMFGIWQCCCIILQWAPGLIFTYINEMTGSIISAICVIPAFHAMGLLIILSIDLDKGAKEHEATKHLKHKVGGTGGSTAKVGVEGGGERRERNK</sequence>
<keyword evidence="6 8" id="KW-0472">Membrane</keyword>
<comment type="caution">
    <text evidence="9">The sequence shown here is derived from an EMBL/GenBank/DDBJ whole genome shotgun (WGS) entry which is preliminary data.</text>
</comment>
<feature type="transmembrane region" description="Helical" evidence="8">
    <location>
        <begin position="150"/>
        <end position="167"/>
    </location>
</feature>
<accession>A0A9W6Z8W3</accession>
<dbReference type="PANTHER" id="PTHR23519">
    <property type="entry name" value="AUTOPHAGY-RELATED PROTEIN 22"/>
    <property type="match status" value="1"/>
</dbReference>